<feature type="transmembrane region" description="Helical" evidence="1">
    <location>
        <begin position="98"/>
        <end position="117"/>
    </location>
</feature>
<dbReference type="InterPro" id="IPR007404">
    <property type="entry name" value="YdjM-like"/>
</dbReference>
<reference evidence="2 3" key="1">
    <citation type="submission" date="2018-10" db="EMBL/GenBank/DDBJ databases">
        <title>Sequencing the genomes of 1000 actinobacteria strains.</title>
        <authorList>
            <person name="Klenk H.-P."/>
        </authorList>
    </citation>
    <scope>NUCLEOTIDE SEQUENCE [LARGE SCALE GENOMIC DNA]</scope>
    <source>
        <strain evidence="2 3">DSM 45175</strain>
    </source>
</reference>
<name>A0A495JVX9_9ACTN</name>
<keyword evidence="1" id="KW-0812">Transmembrane</keyword>
<gene>
    <name evidence="2" type="ORF">BDK92_7216</name>
</gene>
<accession>A0A495JVX9</accession>
<protein>
    <submittedName>
        <fullName evidence="2">LexA-binding, inner membrane-associated putative hydrolase</fullName>
    </submittedName>
</protein>
<keyword evidence="3" id="KW-1185">Reference proteome</keyword>
<dbReference type="OrthoDB" id="3425909at2"/>
<organism evidence="2 3">
    <name type="scientific">Micromonospora pisi</name>
    <dbReference type="NCBI Taxonomy" id="589240"/>
    <lineage>
        <taxon>Bacteria</taxon>
        <taxon>Bacillati</taxon>
        <taxon>Actinomycetota</taxon>
        <taxon>Actinomycetes</taxon>
        <taxon>Micromonosporales</taxon>
        <taxon>Micromonosporaceae</taxon>
        <taxon>Micromonospora</taxon>
    </lineage>
</organism>
<sequence length="247" mass="25695">MLGRTHALSGATGWVAGCAAATAVGAAPSMQVMVVGGLVSAGMAIFPDIDHPQSTIARTLGPVTGLVARGIAAGASRLRSASCDHCATGRRKGGHRQLTHTALFALALGGLVSLAGWLAGARVGLVVVWVAVGLAARVLLSRRQRGTLGAVLIASVVTAAVAVTTEMPWWWLGGPVAWGTFAHSLGDAATKYGAPLWWPARIRGCRWARVGMWEPLRFTTGDTVERVVWWFLLFSSIGGTSYVLTGS</sequence>
<dbReference type="GO" id="GO:0016787">
    <property type="term" value="F:hydrolase activity"/>
    <property type="evidence" value="ECO:0007669"/>
    <property type="project" value="UniProtKB-KW"/>
</dbReference>
<keyword evidence="2" id="KW-0378">Hydrolase</keyword>
<dbReference type="AlphaFoldDB" id="A0A495JVX9"/>
<evidence type="ECO:0000313" key="3">
    <source>
        <dbReference type="Proteomes" id="UP000277671"/>
    </source>
</evidence>
<feature type="transmembrane region" description="Helical" evidence="1">
    <location>
        <begin position="147"/>
        <end position="171"/>
    </location>
</feature>
<keyword evidence="1" id="KW-1133">Transmembrane helix</keyword>
<proteinExistence type="predicted"/>
<dbReference type="EMBL" id="RBKT01000001">
    <property type="protein sequence ID" value="RKR92738.1"/>
    <property type="molecule type" value="Genomic_DNA"/>
</dbReference>
<feature type="transmembrane region" description="Helical" evidence="1">
    <location>
        <begin position="227"/>
        <end position="245"/>
    </location>
</feature>
<dbReference type="Proteomes" id="UP000277671">
    <property type="component" value="Unassembled WGS sequence"/>
</dbReference>
<comment type="caution">
    <text evidence="2">The sequence shown here is derived from an EMBL/GenBank/DDBJ whole genome shotgun (WGS) entry which is preliminary data.</text>
</comment>
<feature type="transmembrane region" description="Helical" evidence="1">
    <location>
        <begin position="123"/>
        <end position="140"/>
    </location>
</feature>
<dbReference type="RefSeq" id="WP_121160690.1">
    <property type="nucleotide sequence ID" value="NZ_RBKT01000001.1"/>
</dbReference>
<dbReference type="PROSITE" id="PS51257">
    <property type="entry name" value="PROKAR_LIPOPROTEIN"/>
    <property type="match status" value="1"/>
</dbReference>
<keyword evidence="1" id="KW-0472">Membrane</keyword>
<evidence type="ECO:0000313" key="2">
    <source>
        <dbReference type="EMBL" id="RKR92738.1"/>
    </source>
</evidence>
<evidence type="ECO:0000256" key="1">
    <source>
        <dbReference type="SAM" id="Phobius"/>
    </source>
</evidence>
<dbReference type="Pfam" id="PF04307">
    <property type="entry name" value="YdjM"/>
    <property type="match status" value="2"/>
</dbReference>